<keyword evidence="5 10" id="KW-0812">Transmembrane</keyword>
<dbReference type="InterPro" id="IPR050367">
    <property type="entry name" value="APC_superfamily"/>
</dbReference>
<evidence type="ECO:0000256" key="3">
    <source>
        <dbReference type="ARBA" id="ARBA00022448"/>
    </source>
</evidence>
<name>A0A1H9PUY6_9LACT</name>
<evidence type="ECO:0000256" key="10">
    <source>
        <dbReference type="SAM" id="Phobius"/>
    </source>
</evidence>
<feature type="transmembrane region" description="Helical" evidence="10">
    <location>
        <begin position="359"/>
        <end position="380"/>
    </location>
</feature>
<protein>
    <recommendedName>
        <fullName evidence="9">Arginine-ornithine antiporter</fullName>
    </recommendedName>
</protein>
<keyword evidence="7 10" id="KW-1133">Transmembrane helix</keyword>
<dbReference type="InterPro" id="IPR002293">
    <property type="entry name" value="AA/rel_permease1"/>
</dbReference>
<evidence type="ECO:0000256" key="5">
    <source>
        <dbReference type="ARBA" id="ARBA00022692"/>
    </source>
</evidence>
<dbReference type="NCBIfam" id="TIGR00905">
    <property type="entry name" value="2A0302"/>
    <property type="match status" value="1"/>
</dbReference>
<dbReference type="GO" id="GO:1903826">
    <property type="term" value="P:L-arginine transmembrane transport"/>
    <property type="evidence" value="ECO:0007669"/>
    <property type="project" value="InterPro"/>
</dbReference>
<keyword evidence="4" id="KW-1003">Cell membrane</keyword>
<accession>A0A1H9PUY6</accession>
<keyword evidence="3" id="KW-0813">Transport</keyword>
<feature type="transmembrane region" description="Helical" evidence="10">
    <location>
        <begin position="392"/>
        <end position="410"/>
    </location>
</feature>
<dbReference type="PANTHER" id="PTHR42770:SF4">
    <property type="entry name" value="ARGININE_ORNITHINE ANTIPORTER-RELATED"/>
    <property type="match status" value="1"/>
</dbReference>
<evidence type="ECO:0000256" key="6">
    <source>
        <dbReference type="ARBA" id="ARBA00022970"/>
    </source>
</evidence>
<feature type="transmembrane region" description="Helical" evidence="10">
    <location>
        <begin position="39"/>
        <end position="60"/>
    </location>
</feature>
<feature type="transmembrane region" description="Helical" evidence="10">
    <location>
        <begin position="204"/>
        <end position="223"/>
    </location>
</feature>
<sequence length="468" mass="51522">METQNKGLNLFALIALIVSSIIGGGIFNLMSDMANTASAGATLIGWLVAGVGMGSLAFCIQNLNAKRPDLDAGIYSYAREGFGNYMGFNSIWGYWVSVILGNVAFGTLMFSAIGYFIPIFEGGQNIYAIIGASVVLWLIHVLILKGIEKASFVNTIVTITKLVPLALFLVFVIFAFKSNIFTENFWGTLSRNFEFGNVIEQVKGTMLITVWVFIGIEGAVVFSSRAKKRSDVGKATIIGFATVTLIYMLVTVLSYGIMTQDELRNLPQPAMAYVLESVIGKAGAVIVNIGVIISILGAWISCTLLAEESGYQAAKNETFPKPFLKENKEGAPIVSLLVTNVIVQLFLFSFLFTDKAYTLMASLSSSMILIPYAFIAFYQVKYTFQTKGNADFMRNAILGIVSSLYMLWLLYASGVWYLLLTVLLFAPGTLIYIWVRKSYQKKVFTKIESVIAMIFAILFVVCIWQLVM</sequence>
<dbReference type="PIRSF" id="PIRSF006060">
    <property type="entry name" value="AA_transporter"/>
    <property type="match status" value="1"/>
</dbReference>
<evidence type="ECO:0000256" key="1">
    <source>
        <dbReference type="ARBA" id="ARBA00004651"/>
    </source>
</evidence>
<dbReference type="EMBL" id="FOHA01000001">
    <property type="protein sequence ID" value="SER51645.1"/>
    <property type="molecule type" value="Genomic_DNA"/>
</dbReference>
<evidence type="ECO:0000256" key="9">
    <source>
        <dbReference type="NCBIfam" id="TIGR03810"/>
    </source>
</evidence>
<feature type="transmembrane region" description="Helical" evidence="10">
    <location>
        <begin position="126"/>
        <end position="144"/>
    </location>
</feature>
<feature type="transmembrane region" description="Helical" evidence="10">
    <location>
        <begin position="331"/>
        <end position="353"/>
    </location>
</feature>
<organism evidence="11 12">
    <name type="scientific">Isobaculum melis</name>
    <dbReference type="NCBI Taxonomy" id="142588"/>
    <lineage>
        <taxon>Bacteria</taxon>
        <taxon>Bacillati</taxon>
        <taxon>Bacillota</taxon>
        <taxon>Bacilli</taxon>
        <taxon>Lactobacillales</taxon>
        <taxon>Carnobacteriaceae</taxon>
        <taxon>Isobaculum</taxon>
    </lineage>
</organism>
<comment type="subcellular location">
    <subcellularLocation>
        <location evidence="1">Cell membrane</location>
        <topology evidence="1">Multi-pass membrane protein</topology>
    </subcellularLocation>
</comment>
<feature type="transmembrane region" description="Helical" evidence="10">
    <location>
        <begin position="278"/>
        <end position="306"/>
    </location>
</feature>
<dbReference type="OrthoDB" id="9762947at2"/>
<keyword evidence="6" id="KW-0029">Amino-acid transport</keyword>
<dbReference type="GO" id="GO:0043858">
    <property type="term" value="F:arginine:ornithine antiporter activity"/>
    <property type="evidence" value="ECO:0007669"/>
    <property type="project" value="UniProtKB-UniRule"/>
</dbReference>
<feature type="transmembrane region" description="Helical" evidence="10">
    <location>
        <begin position="7"/>
        <end position="27"/>
    </location>
</feature>
<dbReference type="RefSeq" id="WP_092649290.1">
    <property type="nucleotide sequence ID" value="NZ_FOHA01000001.1"/>
</dbReference>
<feature type="transmembrane region" description="Helical" evidence="10">
    <location>
        <begin position="92"/>
        <end position="120"/>
    </location>
</feature>
<feature type="transmembrane region" description="Helical" evidence="10">
    <location>
        <begin position="447"/>
        <end position="467"/>
    </location>
</feature>
<proteinExistence type="inferred from homology"/>
<feature type="transmembrane region" description="Helical" evidence="10">
    <location>
        <begin position="156"/>
        <end position="176"/>
    </location>
</feature>
<evidence type="ECO:0000313" key="12">
    <source>
        <dbReference type="Proteomes" id="UP000198948"/>
    </source>
</evidence>
<dbReference type="InterPro" id="IPR022461">
    <property type="entry name" value="Arg/Orn_antiprt_ArcD"/>
</dbReference>
<dbReference type="STRING" id="142588.SAMN04488559_101134"/>
<evidence type="ECO:0000256" key="8">
    <source>
        <dbReference type="ARBA" id="ARBA00023136"/>
    </source>
</evidence>
<evidence type="ECO:0000313" key="11">
    <source>
        <dbReference type="EMBL" id="SER51645.1"/>
    </source>
</evidence>
<dbReference type="AlphaFoldDB" id="A0A1H9PUY6"/>
<dbReference type="NCBIfam" id="TIGR03810">
    <property type="entry name" value="arg_ornith_anti"/>
    <property type="match status" value="1"/>
</dbReference>
<comment type="similarity">
    <text evidence="2">Belongs to the amino acid-polyamine-organocation (APC) superfamily. Basic amino acid/polyamine antiporter (APA) (TC 2.A.3.2) family.</text>
</comment>
<feature type="transmembrane region" description="Helical" evidence="10">
    <location>
        <begin position="235"/>
        <end position="258"/>
    </location>
</feature>
<dbReference type="GO" id="GO:0006527">
    <property type="term" value="P:L-arginine catabolic process"/>
    <property type="evidence" value="ECO:0007669"/>
    <property type="project" value="UniProtKB-UniRule"/>
</dbReference>
<dbReference type="PANTHER" id="PTHR42770">
    <property type="entry name" value="AMINO ACID TRANSPORTER-RELATED"/>
    <property type="match status" value="1"/>
</dbReference>
<keyword evidence="8 10" id="KW-0472">Membrane</keyword>
<dbReference type="Gene3D" id="1.20.1740.10">
    <property type="entry name" value="Amino acid/polyamine transporter I"/>
    <property type="match status" value="1"/>
</dbReference>
<evidence type="ECO:0000256" key="2">
    <source>
        <dbReference type="ARBA" id="ARBA00008220"/>
    </source>
</evidence>
<dbReference type="InterPro" id="IPR004754">
    <property type="entry name" value="Amino_acid_antiprt"/>
</dbReference>
<reference evidence="11 12" key="1">
    <citation type="submission" date="2016-10" db="EMBL/GenBank/DDBJ databases">
        <authorList>
            <person name="de Groot N.N."/>
        </authorList>
    </citation>
    <scope>NUCLEOTIDE SEQUENCE [LARGE SCALE GENOMIC DNA]</scope>
    <source>
        <strain evidence="11 12">DSM 13760</strain>
    </source>
</reference>
<evidence type="ECO:0000256" key="7">
    <source>
        <dbReference type="ARBA" id="ARBA00022989"/>
    </source>
</evidence>
<dbReference type="Proteomes" id="UP000198948">
    <property type="component" value="Unassembled WGS sequence"/>
</dbReference>
<evidence type="ECO:0000256" key="4">
    <source>
        <dbReference type="ARBA" id="ARBA00022475"/>
    </source>
</evidence>
<gene>
    <name evidence="11" type="ORF">SAMN04488559_101134</name>
</gene>
<dbReference type="GO" id="GO:0005886">
    <property type="term" value="C:plasma membrane"/>
    <property type="evidence" value="ECO:0007669"/>
    <property type="project" value="UniProtKB-SubCell"/>
</dbReference>
<keyword evidence="12" id="KW-1185">Reference proteome</keyword>
<feature type="transmembrane region" description="Helical" evidence="10">
    <location>
        <begin position="416"/>
        <end position="435"/>
    </location>
</feature>
<dbReference type="Pfam" id="PF13520">
    <property type="entry name" value="AA_permease_2"/>
    <property type="match status" value="1"/>
</dbReference>